<name>A0ABT5SAT9_9FLAO</name>
<reference evidence="4" key="1">
    <citation type="submission" date="2023-02" db="EMBL/GenBank/DDBJ databases">
        <title>Polaribacter ponticola sp. nov., isolated from seawater.</title>
        <authorList>
            <person name="Baek J.H."/>
            <person name="Kim J.M."/>
            <person name="Choi D.G."/>
            <person name="Jeon C.O."/>
        </authorList>
    </citation>
    <scope>NUCLEOTIDE SEQUENCE</scope>
    <source>
        <strain evidence="4">MSW5</strain>
    </source>
</reference>
<evidence type="ECO:0000313" key="5">
    <source>
        <dbReference type="Proteomes" id="UP001151478"/>
    </source>
</evidence>
<dbReference type="EMBL" id="JAOSLC020000003">
    <property type="protein sequence ID" value="MDD7915234.1"/>
    <property type="molecule type" value="Genomic_DNA"/>
</dbReference>
<feature type="chain" id="PRO_5046704689" evidence="2">
    <location>
        <begin position="21"/>
        <end position="912"/>
    </location>
</feature>
<protein>
    <submittedName>
        <fullName evidence="4">T9SS type A sorting domain-containing protein</fullName>
    </submittedName>
</protein>
<dbReference type="NCBIfam" id="TIGR04183">
    <property type="entry name" value="Por_Secre_tail"/>
    <property type="match status" value="1"/>
</dbReference>
<dbReference type="InterPro" id="IPR026444">
    <property type="entry name" value="Secre_tail"/>
</dbReference>
<evidence type="ECO:0000259" key="3">
    <source>
        <dbReference type="Pfam" id="PF18962"/>
    </source>
</evidence>
<dbReference type="SUPFAM" id="SSF101908">
    <property type="entry name" value="Putative isomerase YbhE"/>
    <property type="match status" value="1"/>
</dbReference>
<evidence type="ECO:0000256" key="1">
    <source>
        <dbReference type="ARBA" id="ARBA00022729"/>
    </source>
</evidence>
<comment type="caution">
    <text evidence="4">The sequence shown here is derived from an EMBL/GenBank/DDBJ whole genome shotgun (WGS) entry which is preliminary data.</text>
</comment>
<evidence type="ECO:0000313" key="4">
    <source>
        <dbReference type="EMBL" id="MDD7915234.1"/>
    </source>
</evidence>
<dbReference type="Pfam" id="PF18962">
    <property type="entry name" value="Por_Secre_tail"/>
    <property type="match status" value="1"/>
</dbReference>
<feature type="signal peptide" evidence="2">
    <location>
        <begin position="1"/>
        <end position="20"/>
    </location>
</feature>
<keyword evidence="1 2" id="KW-0732">Signal</keyword>
<proteinExistence type="predicted"/>
<organism evidence="4 5">
    <name type="scientific">Polaribacter ponticola</name>
    <dbReference type="NCBI Taxonomy" id="2978475"/>
    <lineage>
        <taxon>Bacteria</taxon>
        <taxon>Pseudomonadati</taxon>
        <taxon>Bacteroidota</taxon>
        <taxon>Flavobacteriia</taxon>
        <taxon>Flavobacteriales</taxon>
        <taxon>Flavobacteriaceae</taxon>
    </lineage>
</organism>
<keyword evidence="5" id="KW-1185">Reference proteome</keyword>
<evidence type="ECO:0000256" key="2">
    <source>
        <dbReference type="SAM" id="SignalP"/>
    </source>
</evidence>
<dbReference type="RefSeq" id="WP_274270458.1">
    <property type="nucleotide sequence ID" value="NZ_JAOSLC020000003.1"/>
</dbReference>
<sequence length="912" mass="100961">MKKSLLLIFFLSFLNSFCQAVLLKDINLGTYSSNPTGKTQFNGLIYFIADDGIHGQELWKTDGTESGTELFKDFIPGLESGMTTLSPFVSNNFMYFFAADNDEFFLWKTDGTESGTRKIKKFTSIQSFHDTINDEMIFTAENKLWKTDGTESGTIKIKDFSVFGTSRFIKMNDQIYFSAKGNSNQGNELWKTDGTETGTVQVKDVNVGSGSTFSTNTPIVVFNNELFFVYGTKLWKSDGSESGTLEVMDLESNVKSFFIFNSKLCFFNFGNSFWFSDGTKEGTSKINTDVKEFWHNGQYMISGNKLYFQGNDSNGYEIWVTDGTASGTQLLKDIHPEFDDNNIEDIIDFNGNVIFTASDKNWFGKELWISDGTVSGTKILKDINKEGTNSSNVQNFFKFGDNVLFSADNGENGRELWLLESGTPTLLKDINIGPAYSNPQNFIEFNGEVYFMASDKEKGNELWKTDGTETGTINVFDLNPGNENGLGNSNLAILNNKLFFVGSNGTSGMELWETDGTKANTKIVANINGANSNSINNSKLVVLNNELFFAANNGESSVELWKSDGSNSGTVLVKDINTNGGSYVNNLTVHSYLNKLYFSAFDGSGTYLWESDGTEANTIKTNLKNPSNFKIGGSRDIGDRNGANIIYKTEIYLSAESPNLNKGTELWAITYSGTIQQVFDVNSGTASSYPSALTDVNGKLYFVANNGINGKELWKANGVSSAQMVKDIVSGSGSVQITNIGSIGDFVFFNAPQDPTNNPLYDYELWMSDGSDEGTKMFQDINPSQIQYRGGSNPNIFFKHNDILYFSADNGNNGFELFMLEQSALGINKESFNTLEKVSIYPNPTTNIINIKVENQIIEAVGIFNLLGKEVFRCSNKEIKANSINVSMLTNGIYVVKVKTKIGSYSRKFIKT</sequence>
<dbReference type="Proteomes" id="UP001151478">
    <property type="component" value="Unassembled WGS sequence"/>
</dbReference>
<accession>A0ABT5SAT9</accession>
<feature type="domain" description="Secretion system C-terminal sorting" evidence="3">
    <location>
        <begin position="840"/>
        <end position="910"/>
    </location>
</feature>
<gene>
    <name evidence="4" type="ORF">N5A56_012775</name>
</gene>